<evidence type="ECO:0000259" key="9">
    <source>
        <dbReference type="PROSITE" id="PS50110"/>
    </source>
</evidence>
<keyword evidence="11" id="KW-1185">Reference proteome</keyword>
<evidence type="ECO:0000259" key="8">
    <source>
        <dbReference type="PROSITE" id="PS50109"/>
    </source>
</evidence>
<dbReference type="OrthoDB" id="21225at2759"/>
<dbReference type="Gene3D" id="3.40.50.2300">
    <property type="match status" value="1"/>
</dbReference>
<dbReference type="CDD" id="cd00082">
    <property type="entry name" value="HisKA"/>
    <property type="match status" value="1"/>
</dbReference>
<dbReference type="PROSITE" id="PS50109">
    <property type="entry name" value="HIS_KIN"/>
    <property type="match status" value="1"/>
</dbReference>
<reference evidence="10 11" key="1">
    <citation type="journal article" date="2018" name="Sci. Rep.">
        <title>Raphidocelis subcapitata (=Pseudokirchneriella subcapitata) provides an insight into genome evolution and environmental adaptations in the Sphaeropleales.</title>
        <authorList>
            <person name="Suzuki S."/>
            <person name="Yamaguchi H."/>
            <person name="Nakajima N."/>
            <person name="Kawachi M."/>
        </authorList>
    </citation>
    <scope>NUCLEOTIDE SEQUENCE [LARGE SCALE GENOMIC DNA]</scope>
    <source>
        <strain evidence="10 11">NIES-35</strain>
    </source>
</reference>
<proteinExistence type="predicted"/>
<dbReference type="AlphaFoldDB" id="A0A2V0PG62"/>
<dbReference type="EMBL" id="BDRX01000128">
    <property type="protein sequence ID" value="GBF98529.1"/>
    <property type="molecule type" value="Genomic_DNA"/>
</dbReference>
<evidence type="ECO:0000256" key="6">
    <source>
        <dbReference type="PROSITE-ProRule" id="PRU00169"/>
    </source>
</evidence>
<dbReference type="SUPFAM" id="SSF55874">
    <property type="entry name" value="ATPase domain of HSP90 chaperone/DNA topoisomerase II/histidine kinase"/>
    <property type="match status" value="2"/>
</dbReference>
<dbReference type="InterPro" id="IPR011006">
    <property type="entry name" value="CheY-like_superfamily"/>
</dbReference>
<sequence length="1170" mass="118999">MTMGALEPPAEQGAARPGGGGGGAPLAARAAAVLHRGAAGDAGARCATPPEASTRTASAAAAAAAANGVAPAAAGIAVHPLTLAFRSEAMEGDFLRDVANSRWPVLLAVFVFDCLCFTFRFAAKLAGGGEQACAQPMEVVREMGHQLANMAMLYVAIGLLNARARRSGSTAARQEEFLLSAAMAAAISNLLASLRADNASDYVYMSYFLIATTTFLKIRWWVGTALLAVPMAAAHAWHGSPAAATALWAAAHAVPGGVDWGPPSAGSLRWLLTGSAEPVDGDFGGNGGQGGGGILPADAVVHITVAWAVGGLMAYLCDWYRRQMYAHSRLAAAAHEKELAEARARVAAERQLAAAQRQAAQRALSVAREKAANEAKSEFMSLMCHEVRTPLNGCLASAEMLLETPLAEEQRELAKTIRVSGSILLSTVSNFLDFFKLEAGKRLDTVRSEVMLPELVGDVHCIIEAMTGRGGAVALLPPDLSGAPASPVLCDADRLRGVLLNLATNAAKFTRAGHICLRVREVPVDGYPAPPPGYAGITIRPRAPGSARKAGRGVGGNGGVGEDGASSGGSGGGGEAAADAPFDEMAAAGFGPGAVGEGGEEMDPLVAGAARWLRARRRRGGMVRECSFDGVPPAPQPKAAESGDAAAPCIGEGRQPVGAAATAAATPPTAAVSTAAAEAAAAAAAAAAAVAAAAGASIVADGRAQRQPPPAAAGAGAYRSLNSRRRYSGGETVGYSGGETVGGMTRWLLFEVEDTGCGVGPEGLHGLFREYVQGTEADMARPRSKGGTGLGLSICSKQVAVLGGAIGAHSRLGAGSTFWFMVPALVLQGSAGPAAAAGSGGAGTAGIGLAEAAATAAATAMQQHQRLARQAVLLRQQQEQQQQDLPMSLESESGEGSRQQASSSPLQQHSGWQRQQQPHHQHQQQQHHQQQQQQQQQPQLDLGQVGKPPLAMPPCQRTGSFTGLAGTCLSMPCNSTDGGGPVTSSSSSSSGNAGSAAPLLGVCPPQPALAARPMQLQPQQTQAAVRLSTASRPPPDASRLAGLSVLLAEDNAINQLVARKMLTGLGMTVTVAANGAEAVRAVDESAGQPGAGFAVVLMDLLMPVMGGLEATAAIRAAGHSLPIVAMTANAGDRDRVECEAAGMDGFLPKPVLKDQLANAILAVLPPLEAD</sequence>
<evidence type="ECO:0000256" key="2">
    <source>
        <dbReference type="ARBA" id="ARBA00012438"/>
    </source>
</evidence>
<protein>
    <recommendedName>
        <fullName evidence="2">histidine kinase</fullName>
        <ecNumber evidence="2">2.7.13.3</ecNumber>
    </recommendedName>
</protein>
<evidence type="ECO:0000313" key="11">
    <source>
        <dbReference type="Proteomes" id="UP000247498"/>
    </source>
</evidence>
<keyword evidence="4" id="KW-0808">Transferase</keyword>
<feature type="modified residue" description="4-aspartylphosphate" evidence="6">
    <location>
        <position position="1099"/>
    </location>
</feature>
<dbReference type="GO" id="GO:0005886">
    <property type="term" value="C:plasma membrane"/>
    <property type="evidence" value="ECO:0007669"/>
    <property type="project" value="TreeGrafter"/>
</dbReference>
<dbReference type="EC" id="2.7.13.3" evidence="2"/>
<dbReference type="GO" id="GO:0000155">
    <property type="term" value="F:phosphorelay sensor kinase activity"/>
    <property type="evidence" value="ECO:0007669"/>
    <property type="project" value="InterPro"/>
</dbReference>
<gene>
    <name evidence="10" type="ORF">Rsub_11859</name>
</gene>
<evidence type="ECO:0000256" key="3">
    <source>
        <dbReference type="ARBA" id="ARBA00022553"/>
    </source>
</evidence>
<evidence type="ECO:0000256" key="1">
    <source>
        <dbReference type="ARBA" id="ARBA00000085"/>
    </source>
</evidence>
<dbReference type="InterPro" id="IPR036890">
    <property type="entry name" value="HATPase_C_sf"/>
</dbReference>
<dbReference type="InParanoid" id="A0A2V0PG62"/>
<dbReference type="CDD" id="cd17546">
    <property type="entry name" value="REC_hyHK_CKI1_RcsC-like"/>
    <property type="match status" value="1"/>
</dbReference>
<evidence type="ECO:0000313" key="10">
    <source>
        <dbReference type="EMBL" id="GBF98529.1"/>
    </source>
</evidence>
<dbReference type="Gene3D" id="1.10.287.130">
    <property type="match status" value="1"/>
</dbReference>
<dbReference type="Pfam" id="PF02518">
    <property type="entry name" value="HATPase_c"/>
    <property type="match status" value="1"/>
</dbReference>
<feature type="compositionally biased region" description="Low complexity" evidence="7">
    <location>
        <begin position="982"/>
        <end position="999"/>
    </location>
</feature>
<name>A0A2V0PG62_9CHLO</name>
<comment type="catalytic activity">
    <reaction evidence="1">
        <text>ATP + protein L-histidine = ADP + protein N-phospho-L-histidine.</text>
        <dbReference type="EC" id="2.7.13.3"/>
    </reaction>
</comment>
<feature type="domain" description="Histidine kinase" evidence="8">
    <location>
        <begin position="382"/>
        <end position="826"/>
    </location>
</feature>
<feature type="compositionally biased region" description="Low complexity" evidence="7">
    <location>
        <begin position="923"/>
        <end position="939"/>
    </location>
</feature>
<dbReference type="STRING" id="307507.A0A2V0PG62"/>
<dbReference type="PROSITE" id="PS50110">
    <property type="entry name" value="RESPONSE_REGULATORY"/>
    <property type="match status" value="1"/>
</dbReference>
<feature type="region of interest" description="Disordered" evidence="7">
    <location>
        <begin position="976"/>
        <end position="999"/>
    </location>
</feature>
<dbReference type="InterPro" id="IPR005467">
    <property type="entry name" value="His_kinase_dom"/>
</dbReference>
<dbReference type="SUPFAM" id="SSF47384">
    <property type="entry name" value="Homodimeric domain of signal transducing histidine kinase"/>
    <property type="match status" value="1"/>
</dbReference>
<feature type="compositionally biased region" description="Gly residues" evidence="7">
    <location>
        <begin position="552"/>
        <end position="575"/>
    </location>
</feature>
<dbReference type="Pfam" id="PF00072">
    <property type="entry name" value="Response_reg"/>
    <property type="match status" value="1"/>
</dbReference>
<dbReference type="InterPro" id="IPR003661">
    <property type="entry name" value="HisK_dim/P_dom"/>
</dbReference>
<dbReference type="SUPFAM" id="SSF52172">
    <property type="entry name" value="CheY-like"/>
    <property type="match status" value="1"/>
</dbReference>
<feature type="region of interest" description="Disordered" evidence="7">
    <location>
        <begin position="1"/>
        <end position="22"/>
    </location>
</feature>
<dbReference type="PRINTS" id="PR00344">
    <property type="entry name" value="BCTRLSENSOR"/>
</dbReference>
<organism evidence="10 11">
    <name type="scientific">Raphidocelis subcapitata</name>
    <dbReference type="NCBI Taxonomy" id="307507"/>
    <lineage>
        <taxon>Eukaryota</taxon>
        <taxon>Viridiplantae</taxon>
        <taxon>Chlorophyta</taxon>
        <taxon>core chlorophytes</taxon>
        <taxon>Chlorophyceae</taxon>
        <taxon>CS clade</taxon>
        <taxon>Sphaeropleales</taxon>
        <taxon>Selenastraceae</taxon>
        <taxon>Raphidocelis</taxon>
    </lineage>
</organism>
<dbReference type="InterPro" id="IPR003594">
    <property type="entry name" value="HATPase_dom"/>
</dbReference>
<feature type="compositionally biased region" description="Polar residues" evidence="7">
    <location>
        <begin position="890"/>
        <end position="914"/>
    </location>
</feature>
<comment type="caution">
    <text evidence="10">The sequence shown here is derived from an EMBL/GenBank/DDBJ whole genome shotgun (WGS) entry which is preliminary data.</text>
</comment>
<dbReference type="InterPro" id="IPR004358">
    <property type="entry name" value="Sig_transdc_His_kin-like_C"/>
</dbReference>
<dbReference type="Pfam" id="PF00512">
    <property type="entry name" value="HisKA"/>
    <property type="match status" value="1"/>
</dbReference>
<feature type="region of interest" description="Disordered" evidence="7">
    <location>
        <begin position="878"/>
        <end position="958"/>
    </location>
</feature>
<dbReference type="GO" id="GO:0009927">
    <property type="term" value="F:histidine phosphotransfer kinase activity"/>
    <property type="evidence" value="ECO:0007669"/>
    <property type="project" value="TreeGrafter"/>
</dbReference>
<dbReference type="SMART" id="SM00448">
    <property type="entry name" value="REC"/>
    <property type="match status" value="1"/>
</dbReference>
<dbReference type="Gene3D" id="3.30.565.10">
    <property type="entry name" value="Histidine kinase-like ATPase, C-terminal domain"/>
    <property type="match status" value="2"/>
</dbReference>
<keyword evidence="3 6" id="KW-0597">Phosphoprotein</keyword>
<evidence type="ECO:0000256" key="5">
    <source>
        <dbReference type="ARBA" id="ARBA00022777"/>
    </source>
</evidence>
<dbReference type="PANTHER" id="PTHR43047">
    <property type="entry name" value="TWO-COMPONENT HISTIDINE PROTEIN KINASE"/>
    <property type="match status" value="1"/>
</dbReference>
<evidence type="ECO:0000256" key="7">
    <source>
        <dbReference type="SAM" id="MobiDB-lite"/>
    </source>
</evidence>
<dbReference type="InterPro" id="IPR001789">
    <property type="entry name" value="Sig_transdc_resp-reg_receiver"/>
</dbReference>
<evidence type="ECO:0000256" key="4">
    <source>
        <dbReference type="ARBA" id="ARBA00022679"/>
    </source>
</evidence>
<dbReference type="SMART" id="SM00388">
    <property type="entry name" value="HisKA"/>
    <property type="match status" value="1"/>
</dbReference>
<feature type="domain" description="Response regulatory" evidence="9">
    <location>
        <begin position="1044"/>
        <end position="1164"/>
    </location>
</feature>
<dbReference type="SMART" id="SM00387">
    <property type="entry name" value="HATPase_c"/>
    <property type="match status" value="1"/>
</dbReference>
<feature type="region of interest" description="Disordered" evidence="7">
    <location>
        <begin position="627"/>
        <end position="649"/>
    </location>
</feature>
<keyword evidence="5 10" id="KW-0418">Kinase</keyword>
<accession>A0A2V0PG62</accession>
<dbReference type="Proteomes" id="UP000247498">
    <property type="component" value="Unassembled WGS sequence"/>
</dbReference>
<feature type="region of interest" description="Disordered" evidence="7">
    <location>
        <begin position="536"/>
        <end position="578"/>
    </location>
</feature>
<dbReference type="PANTHER" id="PTHR43047:SF71">
    <property type="entry name" value="HISTIDINE KINASE CONTAINING CHEY-HOMOLOGOUS RECEIVER DOMAIN-RELATED"/>
    <property type="match status" value="1"/>
</dbReference>
<dbReference type="InterPro" id="IPR036097">
    <property type="entry name" value="HisK_dim/P_sf"/>
</dbReference>